<reference evidence="1 2" key="1">
    <citation type="submission" date="2019-07" db="EMBL/GenBank/DDBJ databases">
        <title>Genomic Encyclopedia of Archaeal and Bacterial Type Strains, Phase II (KMG-II): from individual species to whole genera.</title>
        <authorList>
            <person name="Goeker M."/>
        </authorList>
    </citation>
    <scope>NUCLEOTIDE SEQUENCE [LARGE SCALE GENOMIC DNA]</scope>
    <source>
        <strain evidence="1 2">DSM 46842</strain>
    </source>
</reference>
<dbReference type="RefSeq" id="WP_166532679.1">
    <property type="nucleotide sequence ID" value="NZ_VNHW01000004.1"/>
</dbReference>
<organism evidence="1 2">
    <name type="scientific">Blastococcus xanthinilyticus</name>
    <dbReference type="NCBI Taxonomy" id="1564164"/>
    <lineage>
        <taxon>Bacteria</taxon>
        <taxon>Bacillati</taxon>
        <taxon>Actinomycetota</taxon>
        <taxon>Actinomycetes</taxon>
        <taxon>Geodermatophilales</taxon>
        <taxon>Geodermatophilaceae</taxon>
        <taxon>Blastococcus</taxon>
    </lineage>
</organism>
<dbReference type="AlphaFoldDB" id="A0A5S5CZQ0"/>
<accession>A0A5S5CZQ0</accession>
<sequence length="94" mass="9456">MVTYRATVTYTIDVVDEAALLRAGAEAWAASAGGWAVRVEHDGGVVEATAEESAAVTPGPEPSIAFVLGRAAHPVVPGARFTGSSVDVAPVPPG</sequence>
<evidence type="ECO:0000313" key="2">
    <source>
        <dbReference type="Proteomes" id="UP000322499"/>
    </source>
</evidence>
<protein>
    <submittedName>
        <fullName evidence="1">Uncharacterized protein</fullName>
    </submittedName>
</protein>
<proteinExistence type="predicted"/>
<name>A0A5S5CZQ0_9ACTN</name>
<evidence type="ECO:0000313" key="1">
    <source>
        <dbReference type="EMBL" id="TYP88564.1"/>
    </source>
</evidence>
<dbReference type="EMBL" id="VNHW01000004">
    <property type="protein sequence ID" value="TYP88564.1"/>
    <property type="molecule type" value="Genomic_DNA"/>
</dbReference>
<keyword evidence="2" id="KW-1185">Reference proteome</keyword>
<dbReference type="Proteomes" id="UP000322499">
    <property type="component" value="Unassembled WGS sequence"/>
</dbReference>
<gene>
    <name evidence="1" type="ORF">BD833_104272</name>
</gene>
<comment type="caution">
    <text evidence="1">The sequence shown here is derived from an EMBL/GenBank/DDBJ whole genome shotgun (WGS) entry which is preliminary data.</text>
</comment>